<dbReference type="InterPro" id="IPR050846">
    <property type="entry name" value="TLCD"/>
</dbReference>
<dbReference type="PANTHER" id="PTHR13439:SF0">
    <property type="entry name" value="TOPOISOMERASE I DAMAGE AFFECTED PROTEIN 4"/>
    <property type="match status" value="1"/>
</dbReference>
<evidence type="ECO:0000256" key="1">
    <source>
        <dbReference type="ARBA" id="ARBA00004141"/>
    </source>
</evidence>
<evidence type="ECO:0000256" key="2">
    <source>
        <dbReference type="ARBA" id="ARBA00022692"/>
    </source>
</evidence>
<sequence length="275" mass="30481">MDILTSCLLVLFWVAVWYVGAWATHRRSGSWPPSKVESENSPFWGACVVMSTVNAFVCTAICVPALAQLLFAPHAAQFKHRPSYAFCSGGPATGFDFTIDAVAFCGQSFIIRLALDAVLQLIHNILTVEEALHHAVFFAAGWLIRSNCVLPLNAAFLMAMEVSTPFLNYYLFFRGRYPFRNDVNAAKTAFGVLFLVFRMILNTYGAVILVKAYLGQTAGMPRSMPCWQQVTVVVLVVAGACLQIYWGARIVQGLLRIKREKKEAHSEPMLADGHH</sequence>
<feature type="transmembrane region" description="Helical" evidence="5">
    <location>
        <begin position="7"/>
        <end position="23"/>
    </location>
</feature>
<gene>
    <name evidence="7" type="ORF">AMON00008_LOCUS19709</name>
</gene>
<reference evidence="7" key="1">
    <citation type="submission" date="2021-01" db="EMBL/GenBank/DDBJ databases">
        <authorList>
            <person name="Corre E."/>
            <person name="Pelletier E."/>
            <person name="Niang G."/>
            <person name="Scheremetjew M."/>
            <person name="Finn R."/>
            <person name="Kale V."/>
            <person name="Holt S."/>
            <person name="Cochrane G."/>
            <person name="Meng A."/>
            <person name="Brown T."/>
            <person name="Cohen L."/>
        </authorList>
    </citation>
    <scope>NUCLEOTIDE SEQUENCE</scope>
    <source>
        <strain evidence="7">CCMP3105</strain>
    </source>
</reference>
<evidence type="ECO:0000313" key="7">
    <source>
        <dbReference type="EMBL" id="CAE4582213.1"/>
    </source>
</evidence>
<evidence type="ECO:0000256" key="3">
    <source>
        <dbReference type="ARBA" id="ARBA00022989"/>
    </source>
</evidence>
<feature type="transmembrane region" description="Helical" evidence="5">
    <location>
        <begin position="152"/>
        <end position="172"/>
    </location>
</feature>
<feature type="transmembrane region" description="Helical" evidence="5">
    <location>
        <begin position="192"/>
        <end position="214"/>
    </location>
</feature>
<proteinExistence type="predicted"/>
<feature type="transmembrane region" description="Helical" evidence="5">
    <location>
        <begin position="226"/>
        <end position="246"/>
    </location>
</feature>
<evidence type="ECO:0000256" key="5">
    <source>
        <dbReference type="SAM" id="Phobius"/>
    </source>
</evidence>
<feature type="transmembrane region" description="Helical" evidence="5">
    <location>
        <begin position="43"/>
        <end position="71"/>
    </location>
</feature>
<accession>A0A7S4QHX1</accession>
<protein>
    <recommendedName>
        <fullName evidence="6">TLC domain-containing protein</fullName>
    </recommendedName>
</protein>
<evidence type="ECO:0000259" key="6">
    <source>
        <dbReference type="Pfam" id="PF03798"/>
    </source>
</evidence>
<dbReference type="GO" id="GO:0005783">
    <property type="term" value="C:endoplasmic reticulum"/>
    <property type="evidence" value="ECO:0007669"/>
    <property type="project" value="TreeGrafter"/>
</dbReference>
<dbReference type="Pfam" id="PF03798">
    <property type="entry name" value="TRAM_LAG1_CLN8"/>
    <property type="match status" value="1"/>
</dbReference>
<comment type="subcellular location">
    <subcellularLocation>
        <location evidence="1">Membrane</location>
        <topology evidence="1">Multi-pass membrane protein</topology>
    </subcellularLocation>
</comment>
<name>A0A7S4QHX1_9DINO</name>
<dbReference type="PANTHER" id="PTHR13439">
    <property type="entry name" value="CT120 PROTEIN"/>
    <property type="match status" value="1"/>
</dbReference>
<feature type="domain" description="TLC" evidence="6">
    <location>
        <begin position="50"/>
        <end position="251"/>
    </location>
</feature>
<dbReference type="InterPro" id="IPR006634">
    <property type="entry name" value="TLC-dom"/>
</dbReference>
<evidence type="ECO:0000256" key="4">
    <source>
        <dbReference type="ARBA" id="ARBA00023136"/>
    </source>
</evidence>
<organism evidence="7">
    <name type="scientific">Alexandrium monilatum</name>
    <dbReference type="NCBI Taxonomy" id="311494"/>
    <lineage>
        <taxon>Eukaryota</taxon>
        <taxon>Sar</taxon>
        <taxon>Alveolata</taxon>
        <taxon>Dinophyceae</taxon>
        <taxon>Gonyaulacales</taxon>
        <taxon>Pyrocystaceae</taxon>
        <taxon>Alexandrium</taxon>
    </lineage>
</organism>
<keyword evidence="3 5" id="KW-1133">Transmembrane helix</keyword>
<dbReference type="GO" id="GO:0055088">
    <property type="term" value="P:lipid homeostasis"/>
    <property type="evidence" value="ECO:0007669"/>
    <property type="project" value="TreeGrafter"/>
</dbReference>
<dbReference type="AlphaFoldDB" id="A0A7S4QHX1"/>
<dbReference type="GO" id="GO:0016020">
    <property type="term" value="C:membrane"/>
    <property type="evidence" value="ECO:0007669"/>
    <property type="project" value="UniProtKB-SubCell"/>
</dbReference>
<keyword evidence="2 5" id="KW-0812">Transmembrane</keyword>
<keyword evidence="4 5" id="KW-0472">Membrane</keyword>
<dbReference type="EMBL" id="HBNR01028956">
    <property type="protein sequence ID" value="CAE4582213.1"/>
    <property type="molecule type" value="Transcribed_RNA"/>
</dbReference>